<reference evidence="1 2" key="1">
    <citation type="submission" date="2014-04" db="EMBL/GenBank/DDBJ databases">
        <authorList>
            <person name="Sears C."/>
            <person name="Carroll K."/>
            <person name="Sack B.R."/>
            <person name="Qadri F."/>
            <person name="Myers L.L."/>
            <person name="Chung G.-T."/>
            <person name="Escheverria P."/>
            <person name="Fraser C.M."/>
            <person name="Sadzewicz L."/>
            <person name="Shefchek K.A."/>
            <person name="Tallon L."/>
            <person name="Das S.P."/>
            <person name="Daugherty S."/>
            <person name="Mongodin E.F."/>
        </authorList>
    </citation>
    <scope>NUCLEOTIDE SEQUENCE [LARGE SCALE GENOMIC DNA]</scope>
    <source>
        <strain evidence="1 2">3975 RP4</strain>
    </source>
</reference>
<evidence type="ECO:0000313" key="2">
    <source>
        <dbReference type="Proteomes" id="UP000027661"/>
    </source>
</evidence>
<gene>
    <name evidence="1" type="ORF">M099_2564</name>
</gene>
<name>A0A069SFT3_PHOVU</name>
<dbReference type="EMBL" id="JNHM01000031">
    <property type="protein sequence ID" value="KDS53254.1"/>
    <property type="molecule type" value="Genomic_DNA"/>
</dbReference>
<dbReference type="AlphaFoldDB" id="A0A069SFT3"/>
<organism evidence="1 2">
    <name type="scientific">Phocaeicola vulgatus str. 3975 RP4</name>
    <dbReference type="NCBI Taxonomy" id="1339352"/>
    <lineage>
        <taxon>Bacteria</taxon>
        <taxon>Pseudomonadati</taxon>
        <taxon>Bacteroidota</taxon>
        <taxon>Bacteroidia</taxon>
        <taxon>Bacteroidales</taxon>
        <taxon>Bacteroidaceae</taxon>
        <taxon>Phocaeicola</taxon>
    </lineage>
</organism>
<dbReference type="Proteomes" id="UP000027661">
    <property type="component" value="Unassembled WGS sequence"/>
</dbReference>
<sequence length="40" mass="4727">MQWGKYVMSGSHECYLFCLTTTNIRKLLINRVQILPKLLN</sequence>
<accession>A0A069SFT3</accession>
<comment type="caution">
    <text evidence="1">The sequence shown here is derived from an EMBL/GenBank/DDBJ whole genome shotgun (WGS) entry which is preliminary data.</text>
</comment>
<proteinExistence type="predicted"/>
<protein>
    <submittedName>
        <fullName evidence="1">Uncharacterized protein</fullName>
    </submittedName>
</protein>
<evidence type="ECO:0000313" key="1">
    <source>
        <dbReference type="EMBL" id="KDS53254.1"/>
    </source>
</evidence>